<sequence>MSEFGPALFIKRKDTKEIKKEEQERLLKEVSNISKELNLKDPDGEDVAPEFYDYNEYEDDSVSFLFFSSFEWGMMPPEIQEEEEKENRKEILQIGNHLDNSHPDTYEYQCYYVEN</sequence>
<dbReference type="EMBL" id="BAAAFG010000013">
    <property type="protein sequence ID" value="GAA0872123.1"/>
    <property type="molecule type" value="Genomic_DNA"/>
</dbReference>
<proteinExistence type="predicted"/>
<protein>
    <submittedName>
        <fullName evidence="1">Uncharacterized protein</fullName>
    </submittedName>
</protein>
<keyword evidence="2" id="KW-1185">Reference proteome</keyword>
<name>A0ABN1MGZ7_9FLAO</name>
<reference evidence="1 2" key="1">
    <citation type="journal article" date="2019" name="Int. J. Syst. Evol. Microbiol.">
        <title>The Global Catalogue of Microorganisms (GCM) 10K type strain sequencing project: providing services to taxonomists for standard genome sequencing and annotation.</title>
        <authorList>
            <consortium name="The Broad Institute Genomics Platform"/>
            <consortium name="The Broad Institute Genome Sequencing Center for Infectious Disease"/>
            <person name="Wu L."/>
            <person name="Ma J."/>
        </authorList>
    </citation>
    <scope>NUCLEOTIDE SEQUENCE [LARGE SCALE GENOMIC DNA]</scope>
    <source>
        <strain evidence="1 2">JCM 16082</strain>
    </source>
</reference>
<comment type="caution">
    <text evidence="1">The sequence shown here is derived from an EMBL/GenBank/DDBJ whole genome shotgun (WGS) entry which is preliminary data.</text>
</comment>
<accession>A0ABN1MGZ7</accession>
<gene>
    <name evidence="1" type="ORF">GCM10009117_12700</name>
</gene>
<organism evidence="1 2">
    <name type="scientific">Gangjinia marincola</name>
    <dbReference type="NCBI Taxonomy" id="578463"/>
    <lineage>
        <taxon>Bacteria</taxon>
        <taxon>Pseudomonadati</taxon>
        <taxon>Bacteroidota</taxon>
        <taxon>Flavobacteriia</taxon>
        <taxon>Flavobacteriales</taxon>
        <taxon>Flavobacteriaceae</taxon>
        <taxon>Gangjinia</taxon>
    </lineage>
</organism>
<dbReference type="Proteomes" id="UP001500507">
    <property type="component" value="Unassembled WGS sequence"/>
</dbReference>
<evidence type="ECO:0000313" key="2">
    <source>
        <dbReference type="Proteomes" id="UP001500507"/>
    </source>
</evidence>
<evidence type="ECO:0000313" key="1">
    <source>
        <dbReference type="EMBL" id="GAA0872123.1"/>
    </source>
</evidence>
<dbReference type="RefSeq" id="WP_343764967.1">
    <property type="nucleotide sequence ID" value="NZ_BAAAFG010000013.1"/>
</dbReference>